<comment type="caution">
    <text evidence="2">The sequence shown here is derived from an EMBL/GenBank/DDBJ whole genome shotgun (WGS) entry which is preliminary data.</text>
</comment>
<feature type="compositionally biased region" description="Basic residues" evidence="1">
    <location>
        <begin position="20"/>
        <end position="29"/>
    </location>
</feature>
<evidence type="ECO:0000313" key="3">
    <source>
        <dbReference type="Proteomes" id="UP001482620"/>
    </source>
</evidence>
<organism evidence="2 3">
    <name type="scientific">Ilyodon furcidens</name>
    <name type="common">goldbreast splitfin</name>
    <dbReference type="NCBI Taxonomy" id="33524"/>
    <lineage>
        <taxon>Eukaryota</taxon>
        <taxon>Metazoa</taxon>
        <taxon>Chordata</taxon>
        <taxon>Craniata</taxon>
        <taxon>Vertebrata</taxon>
        <taxon>Euteleostomi</taxon>
        <taxon>Actinopterygii</taxon>
        <taxon>Neopterygii</taxon>
        <taxon>Teleostei</taxon>
        <taxon>Neoteleostei</taxon>
        <taxon>Acanthomorphata</taxon>
        <taxon>Ovalentaria</taxon>
        <taxon>Atherinomorphae</taxon>
        <taxon>Cyprinodontiformes</taxon>
        <taxon>Goodeidae</taxon>
        <taxon>Ilyodon</taxon>
    </lineage>
</organism>
<gene>
    <name evidence="2" type="ORF">ILYODFUR_004404</name>
</gene>
<dbReference type="EMBL" id="JAHRIQ010046582">
    <property type="protein sequence ID" value="MEQ2235646.1"/>
    <property type="molecule type" value="Genomic_DNA"/>
</dbReference>
<name>A0ABV0TT48_9TELE</name>
<accession>A0ABV0TT48</accession>
<dbReference type="Proteomes" id="UP001482620">
    <property type="component" value="Unassembled WGS sequence"/>
</dbReference>
<reference evidence="2 3" key="1">
    <citation type="submission" date="2021-06" db="EMBL/GenBank/DDBJ databases">
        <authorList>
            <person name="Palmer J.M."/>
        </authorList>
    </citation>
    <scope>NUCLEOTIDE SEQUENCE [LARGE SCALE GENOMIC DNA]</scope>
    <source>
        <strain evidence="3">if_2019</strain>
        <tissue evidence="2">Muscle</tissue>
    </source>
</reference>
<feature type="region of interest" description="Disordered" evidence="1">
    <location>
        <begin position="1"/>
        <end position="32"/>
    </location>
</feature>
<proteinExistence type="predicted"/>
<evidence type="ECO:0000256" key="1">
    <source>
        <dbReference type="SAM" id="MobiDB-lite"/>
    </source>
</evidence>
<protein>
    <submittedName>
        <fullName evidence="2">Uncharacterized protein</fullName>
    </submittedName>
</protein>
<keyword evidence="3" id="KW-1185">Reference proteome</keyword>
<evidence type="ECO:0000313" key="2">
    <source>
        <dbReference type="EMBL" id="MEQ2235646.1"/>
    </source>
</evidence>
<sequence>MNYSPDTGRSQKHALISSSCKRKQRRAQKGFHQSCIHGDTSLTTNSETQHEAHSFAEDISNFCCRQQISTVITLVMKHTPAGLISRHNTHTYMCVCYVCYKHIDKTDNSRTAVCPVCGAAL</sequence>